<dbReference type="InterPro" id="IPR002403">
    <property type="entry name" value="Cyt_P450_E_grp-IV"/>
</dbReference>
<organism evidence="7 8">
    <name type="scientific">Exaiptasia diaphana</name>
    <name type="common">Tropical sea anemone</name>
    <name type="synonym">Aiptasia pulchella</name>
    <dbReference type="NCBI Taxonomy" id="2652724"/>
    <lineage>
        <taxon>Eukaryota</taxon>
        <taxon>Metazoa</taxon>
        <taxon>Cnidaria</taxon>
        <taxon>Anthozoa</taxon>
        <taxon>Hexacorallia</taxon>
        <taxon>Actiniaria</taxon>
        <taxon>Aiptasiidae</taxon>
        <taxon>Exaiptasia</taxon>
    </lineage>
</organism>
<feature type="region of interest" description="Disordered" evidence="6">
    <location>
        <begin position="1"/>
        <end position="26"/>
    </location>
</feature>
<dbReference type="InterPro" id="IPR001128">
    <property type="entry name" value="Cyt_P450"/>
</dbReference>
<accession>A0A913WQN4</accession>
<evidence type="ECO:0000256" key="5">
    <source>
        <dbReference type="RuleBase" id="RU000461"/>
    </source>
</evidence>
<keyword evidence="3 4" id="KW-0408">Iron</keyword>
<dbReference type="Proteomes" id="UP000887567">
    <property type="component" value="Unplaced"/>
</dbReference>
<proteinExistence type="inferred from homology"/>
<dbReference type="SUPFAM" id="SSF48264">
    <property type="entry name" value="Cytochrome P450"/>
    <property type="match status" value="1"/>
</dbReference>
<evidence type="ECO:0000256" key="4">
    <source>
        <dbReference type="PIRSR" id="PIRSR602403-1"/>
    </source>
</evidence>
<dbReference type="EnsemblMetazoa" id="XM_021036988.2">
    <property type="protein sequence ID" value="XP_020892647.1"/>
    <property type="gene ID" value="LOC110231918"/>
</dbReference>
<evidence type="ECO:0008006" key="9">
    <source>
        <dbReference type="Google" id="ProtNLM"/>
    </source>
</evidence>
<dbReference type="GeneID" id="110231918"/>
<dbReference type="GO" id="GO:0033781">
    <property type="term" value="F:cholesterol 24-hydroxylase activity"/>
    <property type="evidence" value="ECO:0007669"/>
    <property type="project" value="InterPro"/>
</dbReference>
<dbReference type="Gene3D" id="1.10.630.10">
    <property type="entry name" value="Cytochrome P450"/>
    <property type="match status" value="1"/>
</dbReference>
<dbReference type="PRINTS" id="PR00465">
    <property type="entry name" value="EP450IV"/>
</dbReference>
<dbReference type="PANTHER" id="PTHR24293:SF0">
    <property type="entry name" value="CYP46A1 PROTEIN-RELATED"/>
    <property type="match status" value="1"/>
</dbReference>
<dbReference type="InterPro" id="IPR036396">
    <property type="entry name" value="Cyt_P450_sf"/>
</dbReference>
<keyword evidence="8" id="KW-1185">Reference proteome</keyword>
<feature type="compositionally biased region" description="Basic and acidic residues" evidence="6">
    <location>
        <begin position="11"/>
        <end position="26"/>
    </location>
</feature>
<dbReference type="GO" id="GO:0020037">
    <property type="term" value="F:heme binding"/>
    <property type="evidence" value="ECO:0007669"/>
    <property type="project" value="InterPro"/>
</dbReference>
<evidence type="ECO:0000313" key="7">
    <source>
        <dbReference type="EnsemblMetazoa" id="XP_020892647.1"/>
    </source>
</evidence>
<evidence type="ECO:0000313" key="8">
    <source>
        <dbReference type="Proteomes" id="UP000887567"/>
    </source>
</evidence>
<keyword evidence="5" id="KW-0503">Monooxygenase</keyword>
<dbReference type="AlphaFoldDB" id="A0A913WQN4"/>
<evidence type="ECO:0000256" key="6">
    <source>
        <dbReference type="SAM" id="MobiDB-lite"/>
    </source>
</evidence>
<dbReference type="GO" id="GO:0005506">
    <property type="term" value="F:iron ion binding"/>
    <property type="evidence" value="ECO:0007669"/>
    <property type="project" value="InterPro"/>
</dbReference>
<protein>
    <recommendedName>
        <fullName evidence="9">Cytochrome P450</fullName>
    </recommendedName>
</protein>
<evidence type="ECO:0000256" key="1">
    <source>
        <dbReference type="ARBA" id="ARBA00010617"/>
    </source>
</evidence>
<dbReference type="Pfam" id="PF00067">
    <property type="entry name" value="p450"/>
    <property type="match status" value="1"/>
</dbReference>
<dbReference type="RefSeq" id="XP_020892647.1">
    <property type="nucleotide sequence ID" value="XM_021036988.2"/>
</dbReference>
<dbReference type="PANTHER" id="PTHR24293">
    <property type="entry name" value="CYTOCHROME P450 FAMILY 46 SUBFAMILY A"/>
    <property type="match status" value="1"/>
</dbReference>
<dbReference type="PROSITE" id="PS00086">
    <property type="entry name" value="CYTOCHROME_P450"/>
    <property type="match status" value="1"/>
</dbReference>
<dbReference type="OMA" id="HHEIRIA"/>
<feature type="binding site" description="axial binding residue" evidence="4">
    <location>
        <position position="47"/>
    </location>
    <ligand>
        <name>heme</name>
        <dbReference type="ChEBI" id="CHEBI:30413"/>
    </ligand>
    <ligandPart>
        <name>Fe</name>
        <dbReference type="ChEBI" id="CHEBI:18248"/>
    </ligandPart>
</feature>
<keyword evidence="4 5" id="KW-0349">Heme</keyword>
<comment type="similarity">
    <text evidence="1 5">Belongs to the cytochrome P450 family.</text>
</comment>
<dbReference type="InterPro" id="IPR039983">
    <property type="entry name" value="CYP46A1"/>
</dbReference>
<evidence type="ECO:0000256" key="3">
    <source>
        <dbReference type="ARBA" id="ARBA00023004"/>
    </source>
</evidence>
<sequence length="99" mass="11146">ISIFASHRSPAHFEDPEKFNPDRWSPENAEKIPHFAYLPFSTGPRNCIGQVFAQFEAKVVMARFLKTFDVRLCPGQTRAIKQEGTISPRDGAVCTLLPL</sequence>
<keyword evidence="5" id="KW-0560">Oxidoreductase</keyword>
<evidence type="ECO:0000256" key="2">
    <source>
        <dbReference type="ARBA" id="ARBA00022723"/>
    </source>
</evidence>
<dbReference type="GO" id="GO:0006707">
    <property type="term" value="P:cholesterol catabolic process"/>
    <property type="evidence" value="ECO:0007669"/>
    <property type="project" value="InterPro"/>
</dbReference>
<dbReference type="OrthoDB" id="5966650at2759"/>
<keyword evidence="2 4" id="KW-0479">Metal-binding</keyword>
<dbReference type="KEGG" id="epa:110231918"/>
<dbReference type="InterPro" id="IPR017972">
    <property type="entry name" value="Cyt_P450_CS"/>
</dbReference>
<name>A0A913WQN4_EXADI</name>
<reference evidence="7" key="1">
    <citation type="submission" date="2022-11" db="UniProtKB">
        <authorList>
            <consortium name="EnsemblMetazoa"/>
        </authorList>
    </citation>
    <scope>IDENTIFICATION</scope>
</reference>
<comment type="cofactor">
    <cofactor evidence="4">
        <name>heme</name>
        <dbReference type="ChEBI" id="CHEBI:30413"/>
    </cofactor>
</comment>